<proteinExistence type="predicted"/>
<reference evidence="1" key="1">
    <citation type="journal article" date="2014" name="Front. Microbiol.">
        <title>High frequency of phylogenetically diverse reductive dehalogenase-homologous genes in deep subseafloor sedimentary metagenomes.</title>
        <authorList>
            <person name="Kawai M."/>
            <person name="Futagami T."/>
            <person name="Toyoda A."/>
            <person name="Takaki Y."/>
            <person name="Nishi S."/>
            <person name="Hori S."/>
            <person name="Arai W."/>
            <person name="Tsubouchi T."/>
            <person name="Morono Y."/>
            <person name="Uchiyama I."/>
            <person name="Ito T."/>
            <person name="Fujiyama A."/>
            <person name="Inagaki F."/>
            <person name="Takami H."/>
        </authorList>
    </citation>
    <scope>NUCLEOTIDE SEQUENCE</scope>
    <source>
        <strain evidence="1">Expedition CK06-06</strain>
    </source>
</reference>
<dbReference type="EMBL" id="BART01010443">
    <property type="protein sequence ID" value="GAG88863.1"/>
    <property type="molecule type" value="Genomic_DNA"/>
</dbReference>
<dbReference type="AlphaFoldDB" id="X1BXF3"/>
<accession>X1BXF3</accession>
<sequence>MGLEISGDVKSIRWLKDALYTAARLKLEVEIEKNGTAPDCAATVYSIPDPVLKHLRIRIWIDNRAKRLSSIRIGTAHGNRLIEVLRKPDSICDGNQFHTQCYHKLTGLCGEWYHSKPDCERYSPIKKKYSDV</sequence>
<organism evidence="1">
    <name type="scientific">marine sediment metagenome</name>
    <dbReference type="NCBI Taxonomy" id="412755"/>
    <lineage>
        <taxon>unclassified sequences</taxon>
        <taxon>metagenomes</taxon>
        <taxon>ecological metagenomes</taxon>
    </lineage>
</organism>
<name>X1BXF3_9ZZZZ</name>
<gene>
    <name evidence="1" type="ORF">S01H4_22700</name>
</gene>
<protein>
    <submittedName>
        <fullName evidence="1">Uncharacterized protein</fullName>
    </submittedName>
</protein>
<comment type="caution">
    <text evidence="1">The sequence shown here is derived from an EMBL/GenBank/DDBJ whole genome shotgun (WGS) entry which is preliminary data.</text>
</comment>
<evidence type="ECO:0000313" key="1">
    <source>
        <dbReference type="EMBL" id="GAG88863.1"/>
    </source>
</evidence>